<sequence>MSKFLDGEKLSKAIISGAYALANNKNRIDSLNVFPVPDGDTGTNMSSTFLATVKNLEKLNNPDVSKVAASVAHDTIYEARGNSGVILSQIWKGFALGVDKKKKLSANDLIIAFESATQRAYKSVFKPIEGTILTVIREISENLRKNHFDQKDLEIEDLFDEIVAYARKSCDETPNKLKTLREVGVTDSGGEGLYQILWGMNEFLHGNPVSLKEEQEEITAFINDSEVYDGEFGYCTEFLIDMPNWKDFDKNKFNAELEKIANSLVIVNDDNLLKVHGHTLKPGDMLNFGQKYGEFIKIKSENMTLQANDSKATTMELADKNSPRALCGVVSCNLGNGIIRTMKELNCDYIVESGQTQNPSAQDLINAIEQVNAETVFVLPNNSNVILVAQQAAQVVTDKNVIIVPTKTQIQGITAMMNFNSEISSEDNLEQMQEAIAGVSTGEITQAVRNTKINNIKIKEEDFLCILDNKIVASEKDLFTAGRKLVDRMIKPKNEIVSIYYGDESSLTEAEELLNYINSKYDIEVEIIEGNQPNYHFYIGVE</sequence>
<evidence type="ECO:0000313" key="2">
    <source>
        <dbReference type="EMBL" id="AKA50213.1"/>
    </source>
</evidence>
<reference evidence="2 3" key="1">
    <citation type="journal article" date="2015" name="Genome Announc.">
        <title>Complete Genome Sequence of Mycoplasma meleagridis, a Possible Emerging Pathogen in Chickens.</title>
        <authorList>
            <person name="Abolnik C."/>
        </authorList>
    </citation>
    <scope>NUCLEOTIDE SEQUENCE [LARGE SCALE GENOMIC DNA]</scope>
    <source>
        <strain evidence="2 3">B2096 8B</strain>
    </source>
</reference>
<dbReference type="SMART" id="SM01120">
    <property type="entry name" value="Dak2"/>
    <property type="match status" value="1"/>
</dbReference>
<dbReference type="PROSITE" id="PS51480">
    <property type="entry name" value="DHAL"/>
    <property type="match status" value="1"/>
</dbReference>
<dbReference type="InterPro" id="IPR019986">
    <property type="entry name" value="YloV-like"/>
</dbReference>
<keyword evidence="2" id="KW-0808">Transferase</keyword>
<dbReference type="InterPro" id="IPR050270">
    <property type="entry name" value="DegV_domain_contain"/>
</dbReference>
<accession>A0A0D5ZJW3</accession>
<dbReference type="EMBL" id="CP011021">
    <property type="protein sequence ID" value="AKA50213.1"/>
    <property type="molecule type" value="Genomic_DNA"/>
</dbReference>
<dbReference type="Pfam" id="PF21645">
    <property type="entry name" value="FakA-like_M"/>
    <property type="match status" value="1"/>
</dbReference>
<dbReference type="HOGENOM" id="CLU_017496_1_0_14"/>
<evidence type="ECO:0000259" key="1">
    <source>
        <dbReference type="PROSITE" id="PS51480"/>
    </source>
</evidence>
<name>A0A0D5ZJW3_9BACT</name>
<proteinExistence type="predicted"/>
<dbReference type="PANTHER" id="PTHR33434">
    <property type="entry name" value="DEGV DOMAIN-CONTAINING PROTEIN DR_1986-RELATED"/>
    <property type="match status" value="1"/>
</dbReference>
<gene>
    <name evidence="2" type="ORF">VO56_03145</name>
</gene>
<feature type="domain" description="DhaL" evidence="1">
    <location>
        <begin position="8"/>
        <end position="202"/>
    </location>
</feature>
<dbReference type="AlphaFoldDB" id="A0A0D5ZJW3"/>
<dbReference type="Pfam" id="PF02734">
    <property type="entry name" value="Dak2"/>
    <property type="match status" value="1"/>
</dbReference>
<dbReference type="SMART" id="SM01121">
    <property type="entry name" value="Dak1_2"/>
    <property type="match status" value="1"/>
</dbReference>
<dbReference type="Pfam" id="PF13684">
    <property type="entry name" value="FakA-like_C"/>
    <property type="match status" value="1"/>
</dbReference>
<dbReference type="InterPro" id="IPR004007">
    <property type="entry name" value="DhaL_dom"/>
</dbReference>
<dbReference type="Gene3D" id="1.25.40.340">
    <property type="match status" value="1"/>
</dbReference>
<dbReference type="PATRIC" id="fig|29556.3.peg.621"/>
<dbReference type="GO" id="GO:0004371">
    <property type="term" value="F:glycerone kinase activity"/>
    <property type="evidence" value="ECO:0007669"/>
    <property type="project" value="InterPro"/>
</dbReference>
<organism evidence="3">
    <name type="scientific">Mycoplasmopsis gallinacea</name>
    <dbReference type="NCBI Taxonomy" id="29556"/>
    <lineage>
        <taxon>Bacteria</taxon>
        <taxon>Bacillati</taxon>
        <taxon>Mycoplasmatota</taxon>
        <taxon>Mycoplasmoidales</taxon>
        <taxon>Metamycoplasmataceae</taxon>
        <taxon>Mycoplasmopsis</taxon>
    </lineage>
</organism>
<dbReference type="Proteomes" id="UP000032722">
    <property type="component" value="Chromosome"/>
</dbReference>
<dbReference type="GO" id="GO:0006071">
    <property type="term" value="P:glycerol metabolic process"/>
    <property type="evidence" value="ECO:0007669"/>
    <property type="project" value="InterPro"/>
</dbReference>
<evidence type="ECO:0000313" key="3">
    <source>
        <dbReference type="Proteomes" id="UP000032722"/>
    </source>
</evidence>
<dbReference type="InterPro" id="IPR036117">
    <property type="entry name" value="DhaL_dom_sf"/>
</dbReference>
<dbReference type="NCBIfam" id="TIGR03599">
    <property type="entry name" value="YloV"/>
    <property type="match status" value="1"/>
</dbReference>
<protein>
    <submittedName>
        <fullName evidence="2">Dihydroxyacetone kinase</fullName>
    </submittedName>
</protein>
<dbReference type="InterPro" id="IPR033470">
    <property type="entry name" value="FakA-like_C"/>
</dbReference>
<dbReference type="InterPro" id="IPR048394">
    <property type="entry name" value="FakA-like_M"/>
</dbReference>
<keyword evidence="2" id="KW-0418">Kinase</keyword>
<dbReference type="PANTHER" id="PTHR33434:SF4">
    <property type="entry name" value="PHOSPHATASE PROTEIN"/>
    <property type="match status" value="1"/>
</dbReference>
<dbReference type="KEGG" id="mgb:VO56_03145"/>
<dbReference type="SUPFAM" id="SSF101473">
    <property type="entry name" value="DhaL-like"/>
    <property type="match status" value="1"/>
</dbReference>